<accession>A0A4R3PWZ7</accession>
<keyword evidence="1" id="KW-0812">Transmembrane</keyword>
<feature type="transmembrane region" description="Helical" evidence="1">
    <location>
        <begin position="9"/>
        <end position="28"/>
    </location>
</feature>
<dbReference type="EMBL" id="SMBH01000013">
    <property type="protein sequence ID" value="TCU13133.1"/>
    <property type="molecule type" value="Genomic_DNA"/>
</dbReference>
<keyword evidence="1" id="KW-1133">Transmembrane helix</keyword>
<dbReference type="InterPro" id="IPR004477">
    <property type="entry name" value="ComEC_N"/>
</dbReference>
<dbReference type="AlphaFoldDB" id="A0A4R3PWZ7"/>
<feature type="transmembrane region" description="Helical" evidence="1">
    <location>
        <begin position="34"/>
        <end position="52"/>
    </location>
</feature>
<name>A0A4R3PWZ7_RHISU</name>
<protein>
    <submittedName>
        <fullName evidence="3">Competence protein</fullName>
    </submittedName>
</protein>
<gene>
    <name evidence="3" type="ORF">EV132_113118</name>
</gene>
<keyword evidence="1" id="KW-0472">Membrane</keyword>
<proteinExistence type="predicted"/>
<dbReference type="Proteomes" id="UP000294576">
    <property type="component" value="Unassembled WGS sequence"/>
</dbReference>
<dbReference type="Pfam" id="PF03772">
    <property type="entry name" value="Competence"/>
    <property type="match status" value="1"/>
</dbReference>
<evidence type="ECO:0000313" key="3">
    <source>
        <dbReference type="EMBL" id="TCU13133.1"/>
    </source>
</evidence>
<evidence type="ECO:0000256" key="1">
    <source>
        <dbReference type="SAM" id="Phobius"/>
    </source>
</evidence>
<sequence length="67" mass="7403">MQSSRPRITAVRSVALSALLIIIVSPPSEDHGPSFQMSFTATLALVAGYALWKERPMREARSQNFGR</sequence>
<feature type="domain" description="ComEC/Rec2-related protein" evidence="2">
    <location>
        <begin position="5"/>
        <end position="60"/>
    </location>
</feature>
<evidence type="ECO:0000259" key="2">
    <source>
        <dbReference type="Pfam" id="PF03772"/>
    </source>
</evidence>
<reference evidence="3 4" key="1">
    <citation type="submission" date="2019-03" db="EMBL/GenBank/DDBJ databases">
        <title>Genomic Encyclopedia of Type Strains, Phase IV (KMG-V): Genome sequencing to study the core and pangenomes of soil and plant-associated prokaryotes.</title>
        <authorList>
            <person name="Whitman W."/>
        </authorList>
    </citation>
    <scope>NUCLEOTIDE SEQUENCE [LARGE SCALE GENOMIC DNA]</scope>
    <source>
        <strain evidence="3 4">Hc14</strain>
    </source>
</reference>
<comment type="caution">
    <text evidence="3">The sequence shown here is derived from an EMBL/GenBank/DDBJ whole genome shotgun (WGS) entry which is preliminary data.</text>
</comment>
<organism evidence="3 4">
    <name type="scientific">Rhizobium sullae</name>
    <name type="common">Rhizobium hedysari</name>
    <dbReference type="NCBI Taxonomy" id="50338"/>
    <lineage>
        <taxon>Bacteria</taxon>
        <taxon>Pseudomonadati</taxon>
        <taxon>Pseudomonadota</taxon>
        <taxon>Alphaproteobacteria</taxon>
        <taxon>Hyphomicrobiales</taxon>
        <taxon>Rhizobiaceae</taxon>
        <taxon>Rhizobium/Agrobacterium group</taxon>
        <taxon>Rhizobium</taxon>
    </lineage>
</organism>
<evidence type="ECO:0000313" key="4">
    <source>
        <dbReference type="Proteomes" id="UP000294576"/>
    </source>
</evidence>